<dbReference type="GO" id="GO:0022857">
    <property type="term" value="F:transmembrane transporter activity"/>
    <property type="evidence" value="ECO:0007669"/>
    <property type="project" value="InterPro"/>
</dbReference>
<evidence type="ECO:0000256" key="3">
    <source>
        <dbReference type="ARBA" id="ARBA00022475"/>
    </source>
</evidence>
<keyword evidence="10" id="KW-1185">Reference proteome</keyword>
<gene>
    <name evidence="9" type="primary">exbD</name>
    <name evidence="9" type="ORF">CMC5_051880</name>
</gene>
<dbReference type="KEGG" id="ccro:CMC5_051880"/>
<dbReference type="RefSeq" id="WP_050432869.1">
    <property type="nucleotide sequence ID" value="NZ_CP012159.1"/>
</dbReference>
<dbReference type="AlphaFoldDB" id="A0A0K1EJJ3"/>
<keyword evidence="6 8" id="KW-0472">Membrane</keyword>
<comment type="subcellular location">
    <subcellularLocation>
        <location evidence="1">Cell membrane</location>
        <topology evidence="1">Single-pass membrane protein</topology>
    </subcellularLocation>
    <subcellularLocation>
        <location evidence="7">Cell membrane</location>
        <topology evidence="7">Single-pass type II membrane protein</topology>
    </subcellularLocation>
</comment>
<dbReference type="GO" id="GO:0015031">
    <property type="term" value="P:protein transport"/>
    <property type="evidence" value="ECO:0007669"/>
    <property type="project" value="UniProtKB-KW"/>
</dbReference>
<sequence length="164" mass="17663">MSSRTKKFVIRPASGMNSDINVTPLVDVVLVLLIIFMVVTPLPEKDIAVRVPDTEKVETTDEVPKDQLLVRVMADGKLNLNTGEAEAPVAREDLVNKLREQLDRRRRPEEKVVFVVAEDGANYGGVVGVLDQAKEAGATVLGMMTEVPDEAPANGGEPAPPPAP</sequence>
<proteinExistence type="inferred from homology"/>
<evidence type="ECO:0000256" key="8">
    <source>
        <dbReference type="SAM" id="Phobius"/>
    </source>
</evidence>
<dbReference type="OrthoDB" id="5516675at2"/>
<keyword evidence="7" id="KW-0813">Transport</keyword>
<evidence type="ECO:0000256" key="7">
    <source>
        <dbReference type="RuleBase" id="RU003879"/>
    </source>
</evidence>
<protein>
    <submittedName>
        <fullName evidence="9">Biopolymer transporter ExbD</fullName>
    </submittedName>
</protein>
<dbReference type="PATRIC" id="fig|52.7.peg.5737"/>
<evidence type="ECO:0000256" key="1">
    <source>
        <dbReference type="ARBA" id="ARBA00004162"/>
    </source>
</evidence>
<dbReference type="GO" id="GO:0005886">
    <property type="term" value="C:plasma membrane"/>
    <property type="evidence" value="ECO:0007669"/>
    <property type="project" value="UniProtKB-SubCell"/>
</dbReference>
<evidence type="ECO:0000256" key="6">
    <source>
        <dbReference type="ARBA" id="ARBA00023136"/>
    </source>
</evidence>
<dbReference type="PANTHER" id="PTHR30558">
    <property type="entry name" value="EXBD MEMBRANE COMPONENT OF PMF-DRIVEN MACROMOLECULE IMPORT SYSTEM"/>
    <property type="match status" value="1"/>
</dbReference>
<dbReference type="Pfam" id="PF02472">
    <property type="entry name" value="ExbD"/>
    <property type="match status" value="1"/>
</dbReference>
<keyword evidence="5 8" id="KW-1133">Transmembrane helix</keyword>
<evidence type="ECO:0000256" key="2">
    <source>
        <dbReference type="ARBA" id="ARBA00005811"/>
    </source>
</evidence>
<dbReference type="EMBL" id="CP012159">
    <property type="protein sequence ID" value="AKT41030.1"/>
    <property type="molecule type" value="Genomic_DNA"/>
</dbReference>
<reference evidence="9 10" key="1">
    <citation type="submission" date="2015-07" db="EMBL/GenBank/DDBJ databases">
        <title>Genome analysis of myxobacterium Chondromyces crocatus Cm c5 reveals a high potential for natural compound synthesis and the genetic basis for the loss of fruiting body formation.</title>
        <authorList>
            <person name="Zaburannyi N."/>
            <person name="Bunk B."/>
            <person name="Maier J."/>
            <person name="Overmann J."/>
            <person name="Mueller R."/>
        </authorList>
    </citation>
    <scope>NUCLEOTIDE SEQUENCE [LARGE SCALE GENOMIC DNA]</scope>
    <source>
        <strain evidence="9 10">Cm c5</strain>
    </source>
</reference>
<keyword evidence="4 7" id="KW-0812">Transmembrane</keyword>
<organism evidence="9 10">
    <name type="scientific">Chondromyces crocatus</name>
    <dbReference type="NCBI Taxonomy" id="52"/>
    <lineage>
        <taxon>Bacteria</taxon>
        <taxon>Pseudomonadati</taxon>
        <taxon>Myxococcota</taxon>
        <taxon>Polyangia</taxon>
        <taxon>Polyangiales</taxon>
        <taxon>Polyangiaceae</taxon>
        <taxon>Chondromyces</taxon>
    </lineage>
</organism>
<feature type="transmembrane region" description="Helical" evidence="8">
    <location>
        <begin position="20"/>
        <end position="42"/>
    </location>
</feature>
<name>A0A0K1EJJ3_CHOCO</name>
<keyword evidence="7" id="KW-0653">Protein transport</keyword>
<comment type="similarity">
    <text evidence="2 7">Belongs to the ExbD/TolR family.</text>
</comment>
<evidence type="ECO:0000313" key="10">
    <source>
        <dbReference type="Proteomes" id="UP000067626"/>
    </source>
</evidence>
<evidence type="ECO:0000256" key="4">
    <source>
        <dbReference type="ARBA" id="ARBA00022692"/>
    </source>
</evidence>
<keyword evidence="3" id="KW-1003">Cell membrane</keyword>
<dbReference type="STRING" id="52.CMC5_051880"/>
<evidence type="ECO:0000256" key="5">
    <source>
        <dbReference type="ARBA" id="ARBA00022989"/>
    </source>
</evidence>
<dbReference type="PANTHER" id="PTHR30558:SF7">
    <property type="entry name" value="TOL-PAL SYSTEM PROTEIN TOLR"/>
    <property type="match status" value="1"/>
</dbReference>
<dbReference type="Gene3D" id="3.30.420.270">
    <property type="match status" value="1"/>
</dbReference>
<dbReference type="Proteomes" id="UP000067626">
    <property type="component" value="Chromosome"/>
</dbReference>
<dbReference type="InterPro" id="IPR003400">
    <property type="entry name" value="ExbD"/>
</dbReference>
<accession>A0A0K1EJJ3</accession>
<evidence type="ECO:0000313" key="9">
    <source>
        <dbReference type="EMBL" id="AKT41030.1"/>
    </source>
</evidence>